<evidence type="ECO:0000313" key="3">
    <source>
        <dbReference type="Proteomes" id="UP000605253"/>
    </source>
</evidence>
<reference evidence="2" key="1">
    <citation type="journal article" date="2014" name="Int. J. Syst. Evol. Microbiol.">
        <title>Complete genome sequence of Corynebacterium casei LMG S-19264T (=DSM 44701T), isolated from a smear-ripened cheese.</title>
        <authorList>
            <consortium name="US DOE Joint Genome Institute (JGI-PGF)"/>
            <person name="Walter F."/>
            <person name="Albersmeier A."/>
            <person name="Kalinowski J."/>
            <person name="Ruckert C."/>
        </authorList>
    </citation>
    <scope>NUCLEOTIDE SEQUENCE</scope>
    <source>
        <strain evidence="2">CGMCC 1.12181</strain>
    </source>
</reference>
<evidence type="ECO:0000256" key="1">
    <source>
        <dbReference type="SAM" id="MobiDB-lite"/>
    </source>
</evidence>
<keyword evidence="3" id="KW-1185">Reference proteome</keyword>
<dbReference type="AlphaFoldDB" id="A0A917FMQ8"/>
<feature type="compositionally biased region" description="Polar residues" evidence="1">
    <location>
        <begin position="867"/>
        <end position="876"/>
    </location>
</feature>
<dbReference type="EMBL" id="BMEO01000004">
    <property type="protein sequence ID" value="GGF93032.1"/>
    <property type="molecule type" value="Genomic_DNA"/>
</dbReference>
<organism evidence="2 3">
    <name type="scientific">Marinicella pacifica</name>
    <dbReference type="NCBI Taxonomy" id="1171543"/>
    <lineage>
        <taxon>Bacteria</taxon>
        <taxon>Pseudomonadati</taxon>
        <taxon>Pseudomonadota</taxon>
        <taxon>Gammaproteobacteria</taxon>
        <taxon>Lysobacterales</taxon>
        <taxon>Marinicellaceae</taxon>
        <taxon>Marinicella</taxon>
    </lineage>
</organism>
<gene>
    <name evidence="2" type="ORF">GCM10011365_12850</name>
</gene>
<dbReference type="Proteomes" id="UP000605253">
    <property type="component" value="Unassembled WGS sequence"/>
</dbReference>
<feature type="region of interest" description="Disordered" evidence="1">
    <location>
        <begin position="854"/>
        <end position="876"/>
    </location>
</feature>
<reference evidence="2" key="2">
    <citation type="submission" date="2020-09" db="EMBL/GenBank/DDBJ databases">
        <authorList>
            <person name="Sun Q."/>
            <person name="Zhou Y."/>
        </authorList>
    </citation>
    <scope>NUCLEOTIDE SEQUENCE</scope>
    <source>
        <strain evidence="2">CGMCC 1.12181</strain>
    </source>
</reference>
<accession>A0A917FMQ8</accession>
<sequence>MFLLMSSVIVSAQSGNQGRSDLNAEDAEAVAQLIKSQYGMGKAVYLTRIAEQLSLSFASQDQMHTHWQQALQEAVPSPHNMSQINTHALMAQILIRYSNGMTLNRWRQVDLGTFKSLPHLNERLSNSQKFYVWLNLNHYWQTILKRLASQGSTAWLGITELPKAKHKILNAESQLHKTLDFVVPLNAKIPPSDQDHTLVDKITDFSHRWSSWTPLSAVFLRMSLHQNRKIWLAWAYDWIEVYQRIELSPHLLTAEEQQALQKAILASQSLWSSQQAIIEARDKNLFLLLQRIFEQLPAKFKNPDHFDAQLNNQILALAIGLNDPDNYFTQPLRTHIQKNLEVCLNLSTHIPPNPEQPIADHQFESCLQDFIDWAQIHAFDTGMAGQLTVLDSPVSMARVLDMADPQIINYLPAQAVEDQRCLDQFSLKPNPLEWLLAVESLNWLHDRWPGLMAEKPPTQADIESILKTGSDLYQYPDCFQPDSVLRSQFTRLEQKWTTLKQAIRLYIKEYRDTHMATGSDIDFFQNTDQLTDAVPDNLVISACDVNTACGANIKLKPDNKILQLFPNHLKIAQQLKLGDLSICYDNVNWQERQSLPTQLNNKKIANYEGQLQITLVGKFKDHIVFEQALETSQRYIYLFAENNPTVLDMDCPLPVIGQQITTSLDRGTFGLLPNRLTFLAAQKVDVNNIIKHHWPQWQNSINVSQVHIVDPMDSVKPLVNETFILHANTVQQQIYRKLTTSNPARIYDSALSNAVFEYLTENRRLKATVETLFPSTYHKNAPIRSALTGDQAILNLAFFKHAYETQLNLMDMMTRGDALIEQHKPAWFNQQRRADDDFLQPSLVQFEKRFTRPEIVRPETPKASTEVVPTSAANDN</sequence>
<name>A0A917FMQ8_9GAMM</name>
<comment type="caution">
    <text evidence="2">The sequence shown here is derived from an EMBL/GenBank/DDBJ whole genome shotgun (WGS) entry which is preliminary data.</text>
</comment>
<proteinExistence type="predicted"/>
<evidence type="ECO:0000313" key="2">
    <source>
        <dbReference type="EMBL" id="GGF93032.1"/>
    </source>
</evidence>
<protein>
    <submittedName>
        <fullName evidence="2">Uncharacterized protein</fullName>
    </submittedName>
</protein>